<dbReference type="Pfam" id="PF01754">
    <property type="entry name" value="zf-A20"/>
    <property type="match status" value="1"/>
</dbReference>
<feature type="domain" description="A20-type" evidence="6">
    <location>
        <begin position="54"/>
        <end position="88"/>
    </location>
</feature>
<evidence type="ECO:0000256" key="5">
    <source>
        <dbReference type="SAM" id="MobiDB-lite"/>
    </source>
</evidence>
<evidence type="ECO:0000256" key="3">
    <source>
        <dbReference type="ARBA" id="ARBA00022833"/>
    </source>
</evidence>
<organism evidence="8">
    <name type="scientific">Clonorchis sinensis</name>
    <name type="common">Chinese liver fluke</name>
    <dbReference type="NCBI Taxonomy" id="79923"/>
    <lineage>
        <taxon>Eukaryota</taxon>
        <taxon>Metazoa</taxon>
        <taxon>Spiralia</taxon>
        <taxon>Lophotrochozoa</taxon>
        <taxon>Platyhelminthes</taxon>
        <taxon>Trematoda</taxon>
        <taxon>Digenea</taxon>
        <taxon>Opisthorchiida</taxon>
        <taxon>Opisthorchiata</taxon>
        <taxon>Opisthorchiidae</taxon>
        <taxon>Clonorchis</taxon>
    </lineage>
</organism>
<sequence>HPKIFLSQRHRGFDLPHRNIQLCAPSAVWIISKTSHCIIQPQFNPGIMEENQKPNVPLLCRKGCGFYGSPKFDGLCSKCRRCAQVQQNARESRLSVADLRKSPEPPVEAVPKQDSPALISEKDSPVKSRNSSDTSSSATTVVAPDDSSSNISDSKSSPRLDEEGTEASLSACPVGDKPDVSSSPAPKKPRRCEVCRKPVGLASGYTCRCEGLFCSLHRYSDAHNCSFDYRKAGQEDIRRTNPQIICPKLPKI</sequence>
<dbReference type="GO" id="GO:0003677">
    <property type="term" value="F:DNA binding"/>
    <property type="evidence" value="ECO:0007669"/>
    <property type="project" value="InterPro"/>
</dbReference>
<dbReference type="Gene3D" id="1.20.5.4770">
    <property type="match status" value="1"/>
</dbReference>
<feature type="region of interest" description="Disordered" evidence="5">
    <location>
        <begin position="90"/>
        <end position="189"/>
    </location>
</feature>
<dbReference type="InterPro" id="IPR035896">
    <property type="entry name" value="AN1-like_Znf"/>
</dbReference>
<dbReference type="EMBL" id="EU780117">
    <property type="protein sequence ID" value="ACI45968.1"/>
    <property type="molecule type" value="mRNA"/>
</dbReference>
<dbReference type="Pfam" id="PF01428">
    <property type="entry name" value="zf-AN1"/>
    <property type="match status" value="1"/>
</dbReference>
<feature type="compositionally biased region" description="Low complexity" evidence="5">
    <location>
        <begin position="128"/>
        <end position="155"/>
    </location>
</feature>
<name>B6SCG6_CLOSI</name>
<feature type="compositionally biased region" description="Basic and acidic residues" evidence="5">
    <location>
        <begin position="90"/>
        <end position="103"/>
    </location>
</feature>
<reference evidence="8" key="1">
    <citation type="journal article" date="2008" name="Parasitol. Res.">
        <title>Bile-induced genes in Clonorchis sinensis metacercariae.</title>
        <authorList>
            <person name="Kim T.I."/>
            <person name="Cho P.Y."/>
            <person name="Yoo W.G."/>
            <person name="Li S."/>
            <person name="Hong S.J."/>
        </authorList>
    </citation>
    <scope>NUCLEOTIDE SEQUENCE</scope>
</reference>
<evidence type="ECO:0000313" key="8">
    <source>
        <dbReference type="EMBL" id="ACI45968.1"/>
    </source>
</evidence>
<dbReference type="GO" id="GO:0008270">
    <property type="term" value="F:zinc ion binding"/>
    <property type="evidence" value="ECO:0007669"/>
    <property type="project" value="UniProtKB-KW"/>
</dbReference>
<dbReference type="InterPro" id="IPR000058">
    <property type="entry name" value="Znf_AN1"/>
</dbReference>
<dbReference type="InterPro" id="IPR050652">
    <property type="entry name" value="AN1_A20_ZnFinger"/>
</dbReference>
<dbReference type="PROSITE" id="PS51039">
    <property type="entry name" value="ZF_AN1"/>
    <property type="match status" value="1"/>
</dbReference>
<feature type="non-terminal residue" evidence="8">
    <location>
        <position position="1"/>
    </location>
</feature>
<evidence type="ECO:0000256" key="4">
    <source>
        <dbReference type="PROSITE-ProRule" id="PRU00449"/>
    </source>
</evidence>
<dbReference type="AlphaFoldDB" id="B6SCG6"/>
<protein>
    <submittedName>
        <fullName evidence="8">Zinc finger protein</fullName>
    </submittedName>
</protein>
<dbReference type="InterPro" id="IPR002653">
    <property type="entry name" value="Znf_A20"/>
</dbReference>
<evidence type="ECO:0000256" key="2">
    <source>
        <dbReference type="ARBA" id="ARBA00022771"/>
    </source>
</evidence>
<keyword evidence="2 4" id="KW-0863">Zinc-finger</keyword>
<dbReference type="PANTHER" id="PTHR10634">
    <property type="entry name" value="AN1-TYPE ZINC FINGER PROTEIN"/>
    <property type="match status" value="1"/>
</dbReference>
<feature type="domain" description="AN1-type" evidence="7">
    <location>
        <begin position="186"/>
        <end position="233"/>
    </location>
</feature>
<evidence type="ECO:0000259" key="6">
    <source>
        <dbReference type="PROSITE" id="PS51036"/>
    </source>
</evidence>
<dbReference type="SUPFAM" id="SSF118310">
    <property type="entry name" value="AN1-like Zinc finger"/>
    <property type="match status" value="1"/>
</dbReference>
<keyword evidence="1" id="KW-0479">Metal-binding</keyword>
<dbReference type="SUPFAM" id="SSF57716">
    <property type="entry name" value="Glucocorticoid receptor-like (DNA-binding domain)"/>
    <property type="match status" value="1"/>
</dbReference>
<dbReference type="SMART" id="SM00154">
    <property type="entry name" value="ZnF_AN1"/>
    <property type="match status" value="1"/>
</dbReference>
<dbReference type="SMART" id="SM00259">
    <property type="entry name" value="ZnF_A20"/>
    <property type="match status" value="1"/>
</dbReference>
<keyword evidence="3" id="KW-0862">Zinc</keyword>
<evidence type="ECO:0000256" key="1">
    <source>
        <dbReference type="ARBA" id="ARBA00022723"/>
    </source>
</evidence>
<dbReference type="Gene3D" id="4.10.1110.10">
    <property type="entry name" value="AN1-like Zinc finger"/>
    <property type="match status" value="1"/>
</dbReference>
<evidence type="ECO:0000259" key="7">
    <source>
        <dbReference type="PROSITE" id="PS51039"/>
    </source>
</evidence>
<dbReference type="PROSITE" id="PS51036">
    <property type="entry name" value="ZF_A20"/>
    <property type="match status" value="1"/>
</dbReference>
<accession>B6SCG6</accession>
<proteinExistence type="evidence at transcript level"/>